<dbReference type="AlphaFoldDB" id="A0A316ZER9"/>
<dbReference type="GO" id="GO:0016787">
    <property type="term" value="F:hydrolase activity"/>
    <property type="evidence" value="ECO:0007669"/>
    <property type="project" value="UniProtKB-KW"/>
</dbReference>
<comment type="similarity">
    <text evidence="1 3">Belongs to the type-B carboxylesterase/lipase family.</text>
</comment>
<dbReference type="InterPro" id="IPR050309">
    <property type="entry name" value="Type-B_Carboxylest/Lipase"/>
</dbReference>
<dbReference type="PROSITE" id="PS00122">
    <property type="entry name" value="CARBOXYLESTERASE_B_1"/>
    <property type="match status" value="1"/>
</dbReference>
<feature type="chain" id="PRO_5016194505" description="Carboxylic ester hydrolase" evidence="3">
    <location>
        <begin position="19"/>
        <end position="598"/>
    </location>
</feature>
<keyword evidence="2 3" id="KW-0378">Hydrolase</keyword>
<keyword evidence="6" id="KW-1185">Reference proteome</keyword>
<feature type="signal peptide" evidence="3">
    <location>
        <begin position="1"/>
        <end position="18"/>
    </location>
</feature>
<proteinExistence type="inferred from homology"/>
<dbReference type="RefSeq" id="XP_025599797.1">
    <property type="nucleotide sequence ID" value="XM_025740119.1"/>
</dbReference>
<evidence type="ECO:0000313" key="5">
    <source>
        <dbReference type="EMBL" id="PWN99518.1"/>
    </source>
</evidence>
<accession>A0A316ZER9</accession>
<dbReference type="EMBL" id="KZ819288">
    <property type="protein sequence ID" value="PWN99518.1"/>
    <property type="molecule type" value="Genomic_DNA"/>
</dbReference>
<organism evidence="5 6">
    <name type="scientific">Tilletiopsis washingtonensis</name>
    <dbReference type="NCBI Taxonomy" id="58919"/>
    <lineage>
        <taxon>Eukaryota</taxon>
        <taxon>Fungi</taxon>
        <taxon>Dikarya</taxon>
        <taxon>Basidiomycota</taxon>
        <taxon>Ustilaginomycotina</taxon>
        <taxon>Exobasidiomycetes</taxon>
        <taxon>Entylomatales</taxon>
        <taxon>Entylomatales incertae sedis</taxon>
        <taxon>Tilletiopsis</taxon>
    </lineage>
</organism>
<dbReference type="InterPro" id="IPR002018">
    <property type="entry name" value="CarbesteraseB"/>
</dbReference>
<keyword evidence="3" id="KW-0732">Signal</keyword>
<feature type="domain" description="Carboxylesterase type B" evidence="4">
    <location>
        <begin position="24"/>
        <end position="557"/>
    </location>
</feature>
<dbReference type="OrthoDB" id="408631at2759"/>
<evidence type="ECO:0000259" key="4">
    <source>
        <dbReference type="Pfam" id="PF00135"/>
    </source>
</evidence>
<reference evidence="5 6" key="1">
    <citation type="journal article" date="2018" name="Mol. Biol. Evol.">
        <title>Broad Genomic Sampling Reveals a Smut Pathogenic Ancestry of the Fungal Clade Ustilaginomycotina.</title>
        <authorList>
            <person name="Kijpornyongpan T."/>
            <person name="Mondo S.J."/>
            <person name="Barry K."/>
            <person name="Sandor L."/>
            <person name="Lee J."/>
            <person name="Lipzen A."/>
            <person name="Pangilinan J."/>
            <person name="LaButti K."/>
            <person name="Hainaut M."/>
            <person name="Henrissat B."/>
            <person name="Grigoriev I.V."/>
            <person name="Spatafora J.W."/>
            <person name="Aime M.C."/>
        </authorList>
    </citation>
    <scope>NUCLEOTIDE SEQUENCE [LARGE SCALE GENOMIC DNA]</scope>
    <source>
        <strain evidence="5 6">MCA 4186</strain>
    </source>
</reference>
<dbReference type="Proteomes" id="UP000245946">
    <property type="component" value="Unassembled WGS sequence"/>
</dbReference>
<dbReference type="PANTHER" id="PTHR11559">
    <property type="entry name" value="CARBOXYLESTERASE"/>
    <property type="match status" value="1"/>
</dbReference>
<name>A0A316ZER9_9BASI</name>
<evidence type="ECO:0000313" key="6">
    <source>
        <dbReference type="Proteomes" id="UP000245946"/>
    </source>
</evidence>
<protein>
    <recommendedName>
        <fullName evidence="3">Carboxylic ester hydrolase</fullName>
        <ecNumber evidence="3">3.1.1.-</ecNumber>
    </recommendedName>
</protein>
<dbReference type="Pfam" id="PF00135">
    <property type="entry name" value="COesterase"/>
    <property type="match status" value="1"/>
</dbReference>
<dbReference type="Gene3D" id="3.40.50.1820">
    <property type="entry name" value="alpha/beta hydrolase"/>
    <property type="match status" value="1"/>
</dbReference>
<dbReference type="STRING" id="58919.A0A316ZER9"/>
<evidence type="ECO:0000256" key="1">
    <source>
        <dbReference type="ARBA" id="ARBA00005964"/>
    </source>
</evidence>
<gene>
    <name evidence="5" type="ORF">FA09DRAFT_295395</name>
</gene>
<sequence>MRLDTLLIALCSLPAVLGATTAAQPSVQLDQGFVRGKRDIVDGVKLDKFLGVPFAQAPVGNLRFARPKALAADKHVVIEATQSGPACLQTGNATMSEGTRPSVPPAIPLLTCADCLSLDIVRPAGVPWGVRLPVVQWIYGGAFQTGSTAMYNLDAFVAASVKLGHPVIAVNANYRLGGFGFMGGEDFVDAVQQDPEATTLNAGTWDQRFALQWTQANLAKFGGDVHKVLLLGQSAGAISIGLHLQANGGRDEGLFSAALMLSGTAGGTAMSPSHPRVTATYANVTAAVGCPTSGAISLSCLRSVDAAKLSAAINVIQGSFAVAPLSGALAWGPGIDGFFMPDRGTVTINAGRIIDVPIAAGTCQDEGPTLVAPSALSNSASFEAWFTSLAVVQNTTARETVLQRLFELYPDVPALGSPYSNAPVGVNGSISQASATPDSRLFPPLATSNFKRGASIFGDFTFNGARRFFLSTLARSSTHKSPIWAYVFRQSNPGLAAYLGTPHGAECVTLLRLVLCGADPALTEDMQRLAVGFAHFHDPRALLRGASREWPTYLQGSAGEQGTLKQWKGDNVTLVADDFRKEQLAYFYEKDTAGVLAF</sequence>
<dbReference type="InterPro" id="IPR019826">
    <property type="entry name" value="Carboxylesterase_B_AS"/>
</dbReference>
<dbReference type="GeneID" id="37267665"/>
<dbReference type="EC" id="3.1.1.-" evidence="3"/>
<dbReference type="InterPro" id="IPR029058">
    <property type="entry name" value="AB_hydrolase_fold"/>
</dbReference>
<dbReference type="SUPFAM" id="SSF53474">
    <property type="entry name" value="alpha/beta-Hydrolases"/>
    <property type="match status" value="1"/>
</dbReference>
<evidence type="ECO:0000256" key="2">
    <source>
        <dbReference type="ARBA" id="ARBA00022801"/>
    </source>
</evidence>
<evidence type="ECO:0000256" key="3">
    <source>
        <dbReference type="RuleBase" id="RU361235"/>
    </source>
</evidence>